<dbReference type="InterPro" id="IPR027417">
    <property type="entry name" value="P-loop_NTPase"/>
</dbReference>
<dbReference type="InterPro" id="IPR012763">
    <property type="entry name" value="DNA_pol_III_sug/sutau_N"/>
</dbReference>
<comment type="catalytic activity">
    <reaction evidence="10 11">
        <text>DNA(n) + a 2'-deoxyribonucleoside 5'-triphosphate = DNA(n+1) + diphosphate</text>
        <dbReference type="Rhea" id="RHEA:22508"/>
        <dbReference type="Rhea" id="RHEA-COMP:17339"/>
        <dbReference type="Rhea" id="RHEA-COMP:17340"/>
        <dbReference type="ChEBI" id="CHEBI:33019"/>
        <dbReference type="ChEBI" id="CHEBI:61560"/>
        <dbReference type="ChEBI" id="CHEBI:173112"/>
        <dbReference type="EC" id="2.7.7.7"/>
    </reaction>
</comment>
<dbReference type="Gene3D" id="1.10.8.60">
    <property type="match status" value="1"/>
</dbReference>
<dbReference type="SUPFAM" id="SSF52540">
    <property type="entry name" value="P-loop containing nucleoside triphosphate hydrolases"/>
    <property type="match status" value="1"/>
</dbReference>
<keyword evidence="3 11" id="KW-0548">Nucleotidyltransferase</keyword>
<evidence type="ECO:0000256" key="8">
    <source>
        <dbReference type="ARBA" id="ARBA00022840"/>
    </source>
</evidence>
<keyword evidence="9 11" id="KW-0239">DNA-directed DNA polymerase</keyword>
<dbReference type="FunFam" id="1.10.8.60:FF:000013">
    <property type="entry name" value="DNA polymerase III subunit gamma/tau"/>
    <property type="match status" value="1"/>
</dbReference>
<evidence type="ECO:0000256" key="9">
    <source>
        <dbReference type="ARBA" id="ARBA00022932"/>
    </source>
</evidence>
<evidence type="ECO:0000256" key="3">
    <source>
        <dbReference type="ARBA" id="ARBA00022695"/>
    </source>
</evidence>
<dbReference type="Pfam" id="PF13177">
    <property type="entry name" value="DNA_pol3_delta2"/>
    <property type="match status" value="1"/>
</dbReference>
<dbReference type="Gene3D" id="3.40.50.300">
    <property type="entry name" value="P-loop containing nucleotide triphosphate hydrolases"/>
    <property type="match status" value="1"/>
</dbReference>
<gene>
    <name evidence="11" type="primary">dnaX</name>
    <name evidence="14" type="ORF">HK107_05705</name>
</gene>
<dbReference type="SUPFAM" id="SSF48019">
    <property type="entry name" value="post-AAA+ oligomerization domain-like"/>
    <property type="match status" value="1"/>
</dbReference>
<evidence type="ECO:0000259" key="13">
    <source>
        <dbReference type="SMART" id="SM00382"/>
    </source>
</evidence>
<evidence type="ECO:0000256" key="7">
    <source>
        <dbReference type="ARBA" id="ARBA00022833"/>
    </source>
</evidence>
<keyword evidence="2 11" id="KW-0808">Transferase</keyword>
<comment type="similarity">
    <text evidence="1 11">Belongs to the DnaX/STICHEL family.</text>
</comment>
<comment type="caution">
    <text evidence="14">The sequence shown here is derived from an EMBL/GenBank/DDBJ whole genome shotgun (WGS) entry which is preliminary data.</text>
</comment>
<dbReference type="RefSeq" id="WP_173197550.1">
    <property type="nucleotide sequence ID" value="NZ_JABFCX010000002.1"/>
</dbReference>
<feature type="domain" description="AAA+ ATPase" evidence="13">
    <location>
        <begin position="41"/>
        <end position="187"/>
    </location>
</feature>
<dbReference type="InterPro" id="IPR022754">
    <property type="entry name" value="DNA_pol_III_gamma-3"/>
</dbReference>
<dbReference type="InterPro" id="IPR008921">
    <property type="entry name" value="DNA_pol3_clamp-load_cplx_C"/>
</dbReference>
<dbReference type="Pfam" id="PF12169">
    <property type="entry name" value="DNA_pol3_gamma3"/>
    <property type="match status" value="1"/>
</dbReference>
<dbReference type="Pfam" id="PF22608">
    <property type="entry name" value="DNAX_ATPase_lid"/>
    <property type="match status" value="1"/>
</dbReference>
<comment type="function">
    <text evidence="11">DNA polymerase III is a complex, multichain enzyme responsible for most of the replicative synthesis in bacteria. This DNA polymerase also exhibits 3' to 5' exonuclease activity.</text>
</comment>
<evidence type="ECO:0000256" key="4">
    <source>
        <dbReference type="ARBA" id="ARBA00022705"/>
    </source>
</evidence>
<dbReference type="SMART" id="SM00382">
    <property type="entry name" value="AAA"/>
    <property type="match status" value="1"/>
</dbReference>
<evidence type="ECO:0000256" key="5">
    <source>
        <dbReference type="ARBA" id="ARBA00022723"/>
    </source>
</evidence>
<dbReference type="GO" id="GO:0005524">
    <property type="term" value="F:ATP binding"/>
    <property type="evidence" value="ECO:0007669"/>
    <property type="project" value="UniProtKB-KW"/>
</dbReference>
<sequence>MTDAVPYQVLARKYRPTSFDDLLGHDVMIRTLRNAFEAGRIAHAFILTGVRGVGKTTTARIMARALNYETDEIDRPTVDIKEEGRHCRAIAEGRHPDVIEMDAASRTGVDDIRELIEGVRYAPTVGRYKVYIVDEVHMLSKNAFNAFLKTLEEPPAHVKFIFATTEIRKVPVTVLSRCQRFDLARFDAVQLSGYLKDIAEKEGVPAEDEALMLLARAAQGSVRDSLSLLDQAILSREGDAIEAEAVRRMIGLADRGYSWGLFEAVLKGESQQALELFRHQYDYGADPAEVIRDLLDVCHLTTRTKAAGPEAASDGPGGSTDAAAAQRLAGALSMPALTRCWSLLMTALSETQGAPDPAAAAEVGLIRLAYAATLPTPAEVLAGAPLKEAPGKPEAAREAPERPPAPEPEKHQLPTSLKEIAALAGAHGDLLLRQEIDQKLRLVAFEGTKLTVAVEAGARAGLPGRLQKALIEWTGTTWDVEPGDPMAAEPTLKEAREKAIEEHPLVKEALKTFPGATISQIRPIGGKE</sequence>
<organism evidence="14 15">
    <name type="scientific">Parvularcula mediterranea</name>
    <dbReference type="NCBI Taxonomy" id="2732508"/>
    <lineage>
        <taxon>Bacteria</taxon>
        <taxon>Pseudomonadati</taxon>
        <taxon>Pseudomonadota</taxon>
        <taxon>Alphaproteobacteria</taxon>
        <taxon>Parvularculales</taxon>
        <taxon>Parvularculaceae</taxon>
        <taxon>Parvularcula</taxon>
    </lineage>
</organism>
<accession>A0A7Y3RKN3</accession>
<evidence type="ECO:0000313" key="14">
    <source>
        <dbReference type="EMBL" id="NNU15814.1"/>
    </source>
</evidence>
<evidence type="ECO:0000256" key="11">
    <source>
        <dbReference type="RuleBase" id="RU364063"/>
    </source>
</evidence>
<proteinExistence type="inferred from homology"/>
<evidence type="ECO:0000256" key="2">
    <source>
        <dbReference type="ARBA" id="ARBA00022679"/>
    </source>
</evidence>
<evidence type="ECO:0000256" key="12">
    <source>
        <dbReference type="SAM" id="MobiDB-lite"/>
    </source>
</evidence>
<keyword evidence="15" id="KW-1185">Reference proteome</keyword>
<evidence type="ECO:0000313" key="15">
    <source>
        <dbReference type="Proteomes" id="UP000536835"/>
    </source>
</evidence>
<dbReference type="AlphaFoldDB" id="A0A7Y3RKN3"/>
<keyword evidence="4 11" id="KW-0235">DNA replication</keyword>
<dbReference type="EMBL" id="JABFCX010000002">
    <property type="protein sequence ID" value="NNU15814.1"/>
    <property type="molecule type" value="Genomic_DNA"/>
</dbReference>
<dbReference type="GO" id="GO:0046872">
    <property type="term" value="F:metal ion binding"/>
    <property type="evidence" value="ECO:0007669"/>
    <property type="project" value="UniProtKB-KW"/>
</dbReference>
<dbReference type="Pfam" id="PF12362">
    <property type="entry name" value="DUF3646"/>
    <property type="match status" value="1"/>
</dbReference>
<keyword evidence="6 11" id="KW-0547">Nucleotide-binding</keyword>
<evidence type="ECO:0000256" key="1">
    <source>
        <dbReference type="ARBA" id="ARBA00006360"/>
    </source>
</evidence>
<dbReference type="CDD" id="cd00009">
    <property type="entry name" value="AAA"/>
    <property type="match status" value="1"/>
</dbReference>
<dbReference type="PANTHER" id="PTHR11669:SF0">
    <property type="entry name" value="PROTEIN STICHEL-LIKE 2"/>
    <property type="match status" value="1"/>
</dbReference>
<dbReference type="GO" id="GO:0003677">
    <property type="term" value="F:DNA binding"/>
    <property type="evidence" value="ECO:0007669"/>
    <property type="project" value="InterPro"/>
</dbReference>
<dbReference type="InterPro" id="IPR045085">
    <property type="entry name" value="HLD_clamp_pol_III_gamma_tau"/>
</dbReference>
<feature type="region of interest" description="Disordered" evidence="12">
    <location>
        <begin position="384"/>
        <end position="412"/>
    </location>
</feature>
<evidence type="ECO:0000256" key="6">
    <source>
        <dbReference type="ARBA" id="ARBA00022741"/>
    </source>
</evidence>
<keyword evidence="7" id="KW-0862">Zinc</keyword>
<protein>
    <recommendedName>
        <fullName evidence="11">DNA polymerase III subunit gamma/tau</fullName>
        <ecNumber evidence="11">2.7.7.7</ecNumber>
    </recommendedName>
</protein>
<dbReference type="GO" id="GO:0006261">
    <property type="term" value="P:DNA-templated DNA replication"/>
    <property type="evidence" value="ECO:0007669"/>
    <property type="project" value="TreeGrafter"/>
</dbReference>
<reference evidence="14 15" key="1">
    <citation type="submission" date="2020-05" db="EMBL/GenBank/DDBJ databases">
        <title>Parvularcula mediterraneae sp. nov., isolated from polypropylene straw from shallow seawater of the seashore of Laganas in Zakynthos island, Greece.</title>
        <authorList>
            <person name="Szabo I."/>
            <person name="Al-Omari J."/>
            <person name="Rado J."/>
            <person name="Szerdahelyi G.S."/>
        </authorList>
    </citation>
    <scope>NUCLEOTIDE SEQUENCE [LARGE SCALE GENOMIC DNA]</scope>
    <source>
        <strain evidence="14 15">ZS-1/3</strain>
    </source>
</reference>
<keyword evidence="5" id="KW-0479">Metal-binding</keyword>
<evidence type="ECO:0000256" key="10">
    <source>
        <dbReference type="ARBA" id="ARBA00049244"/>
    </source>
</evidence>
<keyword evidence="8 11" id="KW-0067">ATP-binding</keyword>
<name>A0A7Y3RKN3_9PROT</name>
<dbReference type="Gene3D" id="1.20.272.10">
    <property type="match status" value="1"/>
</dbReference>
<dbReference type="GO" id="GO:0009360">
    <property type="term" value="C:DNA polymerase III complex"/>
    <property type="evidence" value="ECO:0007669"/>
    <property type="project" value="InterPro"/>
</dbReference>
<dbReference type="Proteomes" id="UP000536835">
    <property type="component" value="Unassembled WGS sequence"/>
</dbReference>
<dbReference type="EC" id="2.7.7.7" evidence="11"/>
<dbReference type="PANTHER" id="PTHR11669">
    <property type="entry name" value="REPLICATION FACTOR C / DNA POLYMERASE III GAMMA-TAU SUBUNIT"/>
    <property type="match status" value="1"/>
</dbReference>
<dbReference type="FunFam" id="3.40.50.300:FF:000014">
    <property type="entry name" value="DNA polymerase III subunit gamma/tau"/>
    <property type="match status" value="1"/>
</dbReference>
<comment type="subunit">
    <text evidence="11">DNA polymerase III contains a core (composed of alpha, epsilon and theta chains) that associates with a tau subunit. This core dimerizes to form the POLIII' complex. PolIII' associates with the gamma complex (composed of gamma, delta, delta', psi and chi chains) and with the beta chain to form the complete DNA polymerase III complex.</text>
</comment>
<dbReference type="NCBIfam" id="TIGR02397">
    <property type="entry name" value="dnaX_nterm"/>
    <property type="match status" value="1"/>
</dbReference>
<dbReference type="GO" id="GO:0003887">
    <property type="term" value="F:DNA-directed DNA polymerase activity"/>
    <property type="evidence" value="ECO:0007669"/>
    <property type="project" value="UniProtKB-KW"/>
</dbReference>
<feature type="compositionally biased region" description="Basic and acidic residues" evidence="12">
    <location>
        <begin position="389"/>
        <end position="401"/>
    </location>
</feature>
<dbReference type="NCBIfam" id="NF006585">
    <property type="entry name" value="PRK09111.1"/>
    <property type="match status" value="1"/>
</dbReference>
<dbReference type="InterPro" id="IPR050238">
    <property type="entry name" value="DNA_Rep/Repair_Clamp_Loader"/>
</dbReference>
<dbReference type="InterPro" id="IPR022107">
    <property type="entry name" value="DNA_pol_III_gamma/tau_C"/>
</dbReference>
<dbReference type="CDD" id="cd18137">
    <property type="entry name" value="HLD_clamp_pol_III_gamma_tau"/>
    <property type="match status" value="1"/>
</dbReference>
<dbReference type="InterPro" id="IPR003593">
    <property type="entry name" value="AAA+_ATPase"/>
</dbReference>